<feature type="chain" id="PRO_5038771953" description="Secreted protein" evidence="2">
    <location>
        <begin position="27"/>
        <end position="240"/>
    </location>
</feature>
<keyword evidence="2" id="KW-0732">Signal</keyword>
<evidence type="ECO:0000313" key="4">
    <source>
        <dbReference type="Proteomes" id="UP000272474"/>
    </source>
</evidence>
<comment type="caution">
    <text evidence="3">The sequence shown here is derived from an EMBL/GenBank/DDBJ whole genome shotgun (WGS) entry which is preliminary data.</text>
</comment>
<name>A0A3A9Z441_9ACTN</name>
<evidence type="ECO:0000313" key="3">
    <source>
        <dbReference type="EMBL" id="RKN43018.1"/>
    </source>
</evidence>
<feature type="compositionally biased region" description="Low complexity" evidence="1">
    <location>
        <begin position="202"/>
        <end position="226"/>
    </location>
</feature>
<gene>
    <name evidence="3" type="ORF">D7294_10915</name>
</gene>
<evidence type="ECO:0000256" key="2">
    <source>
        <dbReference type="SAM" id="SignalP"/>
    </source>
</evidence>
<keyword evidence="4" id="KW-1185">Reference proteome</keyword>
<dbReference type="Proteomes" id="UP000272474">
    <property type="component" value="Unassembled WGS sequence"/>
</dbReference>
<accession>A0A3A9Z441</accession>
<feature type="compositionally biased region" description="Basic and acidic residues" evidence="1">
    <location>
        <begin position="176"/>
        <end position="189"/>
    </location>
</feature>
<dbReference type="EMBL" id="RBAL01000005">
    <property type="protein sequence ID" value="RKN43018.1"/>
    <property type="molecule type" value="Genomic_DNA"/>
</dbReference>
<evidence type="ECO:0008006" key="5">
    <source>
        <dbReference type="Google" id="ProtNLM"/>
    </source>
</evidence>
<protein>
    <recommendedName>
        <fullName evidence="5">Secreted protein</fullName>
    </recommendedName>
</protein>
<organism evidence="3 4">
    <name type="scientific">Streptomyces hoynatensis</name>
    <dbReference type="NCBI Taxonomy" id="1141874"/>
    <lineage>
        <taxon>Bacteria</taxon>
        <taxon>Bacillati</taxon>
        <taxon>Actinomycetota</taxon>
        <taxon>Actinomycetes</taxon>
        <taxon>Kitasatosporales</taxon>
        <taxon>Streptomycetaceae</taxon>
        <taxon>Streptomyces</taxon>
    </lineage>
</organism>
<reference evidence="3 4" key="1">
    <citation type="journal article" date="2014" name="Int. J. Syst. Evol. Microbiol.">
        <title>Streptomyces hoynatensis sp. nov., isolated from deep marine sediment.</title>
        <authorList>
            <person name="Veyisoglu A."/>
            <person name="Sahin N."/>
        </authorList>
    </citation>
    <scope>NUCLEOTIDE SEQUENCE [LARGE SCALE GENOMIC DNA]</scope>
    <source>
        <strain evidence="3 4">KCTC 29097</strain>
    </source>
</reference>
<dbReference type="AlphaFoldDB" id="A0A3A9Z441"/>
<sequence length="240" mass="26189">MIIILAVVVLALLALLLAPSANPAAAGRLQRRFGPEYDRTVARHHGDTRAARKDLAERLRRHGGLHTRALGAEERERYHRRWAGVQERFVDSPGGAVAEADHVLTQLIHDRGYPADAYEERISALSVHHPRHVEGYRRVHALAGREPADGSVTEELRAAVVSARALFEDLLSPQPQDEKDRQDRPERRTARLLRPRGRGERAAASGAQARPQAGEGAAGQEATPPARDSGAGRAATGREA</sequence>
<proteinExistence type="predicted"/>
<feature type="region of interest" description="Disordered" evidence="1">
    <location>
        <begin position="170"/>
        <end position="240"/>
    </location>
</feature>
<evidence type="ECO:0000256" key="1">
    <source>
        <dbReference type="SAM" id="MobiDB-lite"/>
    </source>
</evidence>
<feature type="signal peptide" evidence="2">
    <location>
        <begin position="1"/>
        <end position="26"/>
    </location>
</feature>